<sequence length="152" mass="16252">AQPGLGPHIGADPGLVGRSRAVLLAGGAVADDRWRAVRRIAGPPADQPGHIGRLEALEEAEDLRKRRRDPGRLVRRSDEAVSLAREITLRRRPRIGAEPRGSAPVELGIGIVAELVEIAGRAGLAQRVADIEVDRIRAGGPEELELERAVEA</sequence>
<organism evidence="1 2">
    <name type="scientific">Staphylococcus aureus</name>
    <dbReference type="NCBI Taxonomy" id="1280"/>
    <lineage>
        <taxon>Bacteria</taxon>
        <taxon>Bacillati</taxon>
        <taxon>Bacillota</taxon>
        <taxon>Bacilli</taxon>
        <taxon>Bacillales</taxon>
        <taxon>Staphylococcaceae</taxon>
        <taxon>Staphylococcus</taxon>
    </lineage>
</organism>
<feature type="non-terminal residue" evidence="1">
    <location>
        <position position="152"/>
    </location>
</feature>
<evidence type="ECO:0000313" key="2">
    <source>
        <dbReference type="Proteomes" id="UP000032274"/>
    </source>
</evidence>
<dbReference type="EMBL" id="JXIG01000410">
    <property type="protein sequence ID" value="KIU01388.1"/>
    <property type="molecule type" value="Genomic_DNA"/>
</dbReference>
<dbReference type="Proteomes" id="UP000032274">
    <property type="component" value="Unassembled WGS sequence"/>
</dbReference>
<accession>A0AA40JPM1</accession>
<reference evidence="1 2" key="1">
    <citation type="submission" date="2015-01" db="EMBL/GenBank/DDBJ databases">
        <title>Characterization of Swiss Staphylococcus aureus strains involved in food poisoning.</title>
        <authorList>
            <person name="Crovadore J."/>
            <person name="Chablais R."/>
            <person name="Tonacini J."/>
            <person name="Schnyder B."/>
            <person name="Lefort F."/>
        </authorList>
    </citation>
    <scope>NUCLEOTIDE SEQUENCE [LARGE SCALE GENOMIC DNA]</scope>
    <source>
        <strain evidence="1 2">SA-120</strain>
    </source>
</reference>
<protein>
    <submittedName>
        <fullName evidence="1">Uncharacterized protein</fullName>
    </submittedName>
</protein>
<name>A0AA40JPM1_STAAU</name>
<proteinExistence type="predicted"/>
<gene>
    <name evidence="1" type="ORF">QU38_01890</name>
</gene>
<feature type="non-terminal residue" evidence="1">
    <location>
        <position position="1"/>
    </location>
</feature>
<comment type="caution">
    <text evidence="1">The sequence shown here is derived from an EMBL/GenBank/DDBJ whole genome shotgun (WGS) entry which is preliminary data.</text>
</comment>
<dbReference type="AlphaFoldDB" id="A0AA40JPM1"/>
<evidence type="ECO:0000313" key="1">
    <source>
        <dbReference type="EMBL" id="KIU01388.1"/>
    </source>
</evidence>